<dbReference type="EMBL" id="CP028130">
    <property type="protein sequence ID" value="AZZ54865.1"/>
    <property type="molecule type" value="Genomic_DNA"/>
</dbReference>
<dbReference type="RefSeq" id="WP_104266490.1">
    <property type="nucleotide sequence ID" value="NZ_CP028130.1"/>
</dbReference>
<dbReference type="Pfam" id="PF01527">
    <property type="entry name" value="HTH_Tnp_1"/>
    <property type="match status" value="1"/>
</dbReference>
<dbReference type="Proteomes" id="UP000283946">
    <property type="component" value="Chromosome"/>
</dbReference>
<sequence length="101" mass="11266">MGSTRRSFTEEYKRDAIALITDGGYTVAEVAKQIEVSETSIRKWMAKVGPPAATGAGGGDDEPLTESERAELKRLRRERSHMEMQIDFAKKVSTWFASGQR</sequence>
<evidence type="ECO:0000313" key="2">
    <source>
        <dbReference type="EMBL" id="AZZ54865.1"/>
    </source>
</evidence>
<gene>
    <name evidence="2" type="ORF">C7V51_02440</name>
</gene>
<accession>A0AAD1ACI8</accession>
<reference evidence="2 3" key="1">
    <citation type="submission" date="2018-03" db="EMBL/GenBank/DDBJ databases">
        <title>Bacteriophage NCPPB3778 and a type I-E CRISPR drive the evolution of the US Biological Select Agent, Rathayibacter toxicus.</title>
        <authorList>
            <person name="Davis E.W.II."/>
            <person name="Tabima J.F."/>
            <person name="Weisberg A.J."/>
            <person name="Dantas Lopes L."/>
            <person name="Wiseman M.S."/>
            <person name="Wiseman M.S."/>
            <person name="Pupko T."/>
            <person name="Belcher M.S."/>
            <person name="Sechler A.J."/>
            <person name="Tancos M.A."/>
            <person name="Schroeder B.K."/>
            <person name="Murray T.D."/>
            <person name="Luster D.G."/>
            <person name="Schneider W.L."/>
            <person name="Rogers E."/>
            <person name="Andreote F.D."/>
            <person name="Grunwald N.J."/>
            <person name="Putnam M.L."/>
            <person name="Chang J.H."/>
        </authorList>
    </citation>
    <scope>NUCLEOTIDE SEQUENCE [LARGE SCALE GENOMIC DNA]</scope>
    <source>
        <strain evidence="2 3">NCCPB 2253</strain>
    </source>
</reference>
<protein>
    <recommendedName>
        <fullName evidence="4">Transposase</fullName>
    </recommendedName>
</protein>
<dbReference type="GO" id="GO:0006313">
    <property type="term" value="P:DNA transposition"/>
    <property type="evidence" value="ECO:0007669"/>
    <property type="project" value="InterPro"/>
</dbReference>
<dbReference type="GO" id="GO:0003677">
    <property type="term" value="F:DNA binding"/>
    <property type="evidence" value="ECO:0007669"/>
    <property type="project" value="InterPro"/>
</dbReference>
<evidence type="ECO:0000256" key="1">
    <source>
        <dbReference type="SAM" id="MobiDB-lite"/>
    </source>
</evidence>
<dbReference type="SUPFAM" id="SSF46689">
    <property type="entry name" value="Homeodomain-like"/>
    <property type="match status" value="1"/>
</dbReference>
<dbReference type="InterPro" id="IPR009057">
    <property type="entry name" value="Homeodomain-like_sf"/>
</dbReference>
<evidence type="ECO:0000313" key="3">
    <source>
        <dbReference type="Proteomes" id="UP000283946"/>
    </source>
</evidence>
<proteinExistence type="predicted"/>
<evidence type="ECO:0008006" key="4">
    <source>
        <dbReference type="Google" id="ProtNLM"/>
    </source>
</evidence>
<organism evidence="2 3">
    <name type="scientific">Rathayibacter iranicus</name>
    <dbReference type="NCBI Taxonomy" id="59737"/>
    <lineage>
        <taxon>Bacteria</taxon>
        <taxon>Bacillati</taxon>
        <taxon>Actinomycetota</taxon>
        <taxon>Actinomycetes</taxon>
        <taxon>Micrococcales</taxon>
        <taxon>Microbacteriaceae</taxon>
        <taxon>Rathayibacter</taxon>
    </lineage>
</organism>
<dbReference type="KEGG" id="ria:C7V51_02440"/>
<dbReference type="Gene3D" id="1.10.10.60">
    <property type="entry name" value="Homeodomain-like"/>
    <property type="match status" value="1"/>
</dbReference>
<dbReference type="GO" id="GO:0004803">
    <property type="term" value="F:transposase activity"/>
    <property type="evidence" value="ECO:0007669"/>
    <property type="project" value="InterPro"/>
</dbReference>
<dbReference type="AlphaFoldDB" id="A0AAD1ACI8"/>
<dbReference type="InterPro" id="IPR002514">
    <property type="entry name" value="Transposase_8"/>
</dbReference>
<name>A0AAD1ACI8_9MICO</name>
<feature type="region of interest" description="Disordered" evidence="1">
    <location>
        <begin position="47"/>
        <end position="68"/>
    </location>
</feature>